<sequence>MNAASAGVVVALSLTLWDLLRIWRHDPPRWIDRLSLAFWGTASVVAAERWAPGWPAAVAWVVAGLCMLGAAVAVAIQALTRPIPVVDKRHLRQQLLAACGPDGPETTTVGVSSTGFVAVRMTGRRPRVLAARLDRGCPFCLVEEVLTDVGQDAERAIERYRSERSSGVNAMAVLTRTATDTCRRAEILPMTGNRKPFRAACSTHALP</sequence>
<dbReference type="AlphaFoldDB" id="A0A918RAS8"/>
<protein>
    <submittedName>
        <fullName evidence="2">Uncharacterized protein</fullName>
    </submittedName>
</protein>
<organism evidence="2 3">
    <name type="scientific">Streptomyces echinoruber</name>
    <dbReference type="NCBI Taxonomy" id="68898"/>
    <lineage>
        <taxon>Bacteria</taxon>
        <taxon>Bacillati</taxon>
        <taxon>Actinomycetota</taxon>
        <taxon>Actinomycetes</taxon>
        <taxon>Kitasatosporales</taxon>
        <taxon>Streptomycetaceae</taxon>
        <taxon>Streptomyces</taxon>
    </lineage>
</organism>
<gene>
    <name evidence="2" type="ORF">GCM10010389_33440</name>
</gene>
<evidence type="ECO:0000256" key="1">
    <source>
        <dbReference type="SAM" id="Phobius"/>
    </source>
</evidence>
<evidence type="ECO:0000313" key="2">
    <source>
        <dbReference type="EMBL" id="GGZ92156.1"/>
    </source>
</evidence>
<name>A0A918RAS8_9ACTN</name>
<reference evidence="2" key="2">
    <citation type="submission" date="2020-09" db="EMBL/GenBank/DDBJ databases">
        <authorList>
            <person name="Sun Q."/>
            <person name="Ohkuma M."/>
        </authorList>
    </citation>
    <scope>NUCLEOTIDE SEQUENCE</scope>
    <source>
        <strain evidence="2">JCM 5016</strain>
    </source>
</reference>
<comment type="caution">
    <text evidence="2">The sequence shown here is derived from an EMBL/GenBank/DDBJ whole genome shotgun (WGS) entry which is preliminary data.</text>
</comment>
<keyword evidence="3" id="KW-1185">Reference proteome</keyword>
<keyword evidence="1" id="KW-1133">Transmembrane helix</keyword>
<dbReference type="Proteomes" id="UP000623010">
    <property type="component" value="Unassembled WGS sequence"/>
</dbReference>
<reference evidence="2" key="1">
    <citation type="journal article" date="2014" name="Int. J. Syst. Evol. Microbiol.">
        <title>Complete genome sequence of Corynebacterium casei LMG S-19264T (=DSM 44701T), isolated from a smear-ripened cheese.</title>
        <authorList>
            <consortium name="US DOE Joint Genome Institute (JGI-PGF)"/>
            <person name="Walter F."/>
            <person name="Albersmeier A."/>
            <person name="Kalinowski J."/>
            <person name="Ruckert C."/>
        </authorList>
    </citation>
    <scope>NUCLEOTIDE SEQUENCE</scope>
    <source>
        <strain evidence="2">JCM 5016</strain>
    </source>
</reference>
<proteinExistence type="predicted"/>
<dbReference type="RefSeq" id="WP_190058215.1">
    <property type="nucleotide sequence ID" value="NZ_BMWH01000012.1"/>
</dbReference>
<keyword evidence="1" id="KW-0812">Transmembrane</keyword>
<keyword evidence="1" id="KW-0472">Membrane</keyword>
<feature type="transmembrane region" description="Helical" evidence="1">
    <location>
        <begin position="57"/>
        <end position="79"/>
    </location>
</feature>
<accession>A0A918RAS8</accession>
<evidence type="ECO:0000313" key="3">
    <source>
        <dbReference type="Proteomes" id="UP000623010"/>
    </source>
</evidence>
<dbReference type="EMBL" id="BMWH01000012">
    <property type="protein sequence ID" value="GGZ92156.1"/>
    <property type="molecule type" value="Genomic_DNA"/>
</dbReference>